<feature type="signal peptide" evidence="1">
    <location>
        <begin position="1"/>
        <end position="21"/>
    </location>
</feature>
<name>A0AAD9PK56_9APIC</name>
<evidence type="ECO:0000313" key="2">
    <source>
        <dbReference type="EMBL" id="KAK2196342.1"/>
    </source>
</evidence>
<sequence length="544" mass="62751">MEKYAIRAMLFFVFHVICGQAVELKIEISSEDFNHGVSIETVSLSSDVKEIIFTPLVETDFFTSVTQYHIEIDKSLVVKSDEITILYKTLPICIRIRIPFDINDKDSTLPPNYKNYYITGDQWIPVSSRTYLENRRLYMKNVQLTLPCKNDKFFFLSVKDDGINCIPRYEQIWIDEILIKGKTVWKSSLETLHDKITSVLYKIGTSNIIYIMALSPDEILVIKKYVIVNDELQFVDFGNINSVMLAKKAYQNVKYHYRTMRRIRQIALNFKSSLVIPPVLPKPPEAASAVKRMKDKVNDSAGTSRHHPIIVNPIIIDPIVHYIVVDLLAATLPDSRYTRWIPLTEDKKGHVIFTADAGCAFRKATILDITIFDDMNDQPFYMEYNALKDYQTLYTVSAYETRSTLFKWEKDGTWKSMQISVKDGHFYNLSLDISVQADARFYDILDNRISGKGIVIYSPRSPPFKIISIFDGNNLIVRFFNGWKIRIEHNNETPQSMKVTMEEGPSDTSNIYFIQNDNGKWKPNACPMKLEQVKKASNSEPHPS</sequence>
<dbReference type="KEGG" id="bdw:94335883"/>
<reference evidence="2" key="1">
    <citation type="journal article" date="2023" name="Nat. Microbiol.">
        <title>Babesia duncani multi-omics identifies virulence factors and drug targets.</title>
        <authorList>
            <person name="Singh P."/>
            <person name="Lonardi S."/>
            <person name="Liang Q."/>
            <person name="Vydyam P."/>
            <person name="Khabirova E."/>
            <person name="Fang T."/>
            <person name="Gihaz S."/>
            <person name="Thekkiniath J."/>
            <person name="Munshi M."/>
            <person name="Abel S."/>
            <person name="Ciampossin L."/>
            <person name="Batugedara G."/>
            <person name="Gupta M."/>
            <person name="Lu X.M."/>
            <person name="Lenz T."/>
            <person name="Chakravarty S."/>
            <person name="Cornillot E."/>
            <person name="Hu Y."/>
            <person name="Ma W."/>
            <person name="Gonzalez L.M."/>
            <person name="Sanchez S."/>
            <person name="Estrada K."/>
            <person name="Sanchez-Flores A."/>
            <person name="Montero E."/>
            <person name="Harb O.S."/>
            <person name="Le Roch K.G."/>
            <person name="Mamoun C.B."/>
        </authorList>
    </citation>
    <scope>NUCLEOTIDE SEQUENCE</scope>
    <source>
        <strain evidence="2">WA1</strain>
    </source>
</reference>
<keyword evidence="3" id="KW-1185">Reference proteome</keyword>
<comment type="caution">
    <text evidence="2">The sequence shown here is derived from an EMBL/GenBank/DDBJ whole genome shotgun (WGS) entry which is preliminary data.</text>
</comment>
<proteinExistence type="predicted"/>
<dbReference type="GeneID" id="94335883"/>
<organism evidence="2 3">
    <name type="scientific">Babesia duncani</name>
    <dbReference type="NCBI Taxonomy" id="323732"/>
    <lineage>
        <taxon>Eukaryota</taxon>
        <taxon>Sar</taxon>
        <taxon>Alveolata</taxon>
        <taxon>Apicomplexa</taxon>
        <taxon>Aconoidasida</taxon>
        <taxon>Piroplasmida</taxon>
        <taxon>Babesiidae</taxon>
        <taxon>Babesia</taxon>
    </lineage>
</organism>
<feature type="chain" id="PRO_5041955065" evidence="1">
    <location>
        <begin position="22"/>
        <end position="544"/>
    </location>
</feature>
<dbReference type="AlphaFoldDB" id="A0AAD9PK56"/>
<accession>A0AAD9PK56</accession>
<evidence type="ECO:0000256" key="1">
    <source>
        <dbReference type="SAM" id="SignalP"/>
    </source>
</evidence>
<keyword evidence="1" id="KW-0732">Signal</keyword>
<protein>
    <submittedName>
        <fullName evidence="2">Uncharacterized protein</fullName>
    </submittedName>
</protein>
<gene>
    <name evidence="2" type="ORF">BdWA1_001585</name>
</gene>
<dbReference type="EMBL" id="JALLKP010000002">
    <property type="protein sequence ID" value="KAK2196342.1"/>
    <property type="molecule type" value="Genomic_DNA"/>
</dbReference>
<evidence type="ECO:0000313" key="3">
    <source>
        <dbReference type="Proteomes" id="UP001214638"/>
    </source>
</evidence>
<dbReference type="Proteomes" id="UP001214638">
    <property type="component" value="Unassembled WGS sequence"/>
</dbReference>
<dbReference type="RefSeq" id="XP_067803184.1">
    <property type="nucleotide sequence ID" value="XM_067946620.1"/>
</dbReference>